<dbReference type="SUPFAM" id="SSF50729">
    <property type="entry name" value="PH domain-like"/>
    <property type="match status" value="2"/>
</dbReference>
<dbReference type="OrthoDB" id="2357150at2759"/>
<evidence type="ECO:0000256" key="4">
    <source>
        <dbReference type="PROSITE-ProRule" id="PRU00322"/>
    </source>
</evidence>
<evidence type="ECO:0000259" key="6">
    <source>
        <dbReference type="PROSITE" id="PS50196"/>
    </source>
</evidence>
<dbReference type="PROSITE" id="PS01358">
    <property type="entry name" value="ZF_RANBP2_1"/>
    <property type="match status" value="1"/>
</dbReference>
<dbReference type="Gene3D" id="2.30.29.30">
    <property type="entry name" value="Pleckstrin-homology domain (PH domain)/Phosphotyrosine-binding domain (PTB)"/>
    <property type="match status" value="2"/>
</dbReference>
<dbReference type="EMBL" id="CANHGI010000003">
    <property type="protein sequence ID" value="CAI5445938.1"/>
    <property type="molecule type" value="Genomic_DNA"/>
</dbReference>
<feature type="domain" description="RanBD1" evidence="6">
    <location>
        <begin position="788"/>
        <end position="925"/>
    </location>
</feature>
<dbReference type="Pfam" id="PF00638">
    <property type="entry name" value="Ran_BP1"/>
    <property type="match status" value="2"/>
</dbReference>
<feature type="region of interest" description="Disordered" evidence="5">
    <location>
        <begin position="751"/>
        <end position="786"/>
    </location>
</feature>
<feature type="region of interest" description="Disordered" evidence="5">
    <location>
        <begin position="696"/>
        <end position="716"/>
    </location>
</feature>
<dbReference type="CDD" id="cd00835">
    <property type="entry name" value="RanBD_family"/>
    <property type="match status" value="2"/>
</dbReference>
<comment type="caution">
    <text evidence="8">The sequence shown here is derived from an EMBL/GenBank/DDBJ whole genome shotgun (WGS) entry which is preliminary data.</text>
</comment>
<gene>
    <name evidence="8" type="ORF">CAMP_LOCUS8575</name>
</gene>
<feature type="compositionally biased region" description="Low complexity" evidence="5">
    <location>
        <begin position="263"/>
        <end position="274"/>
    </location>
</feature>
<feature type="compositionally biased region" description="Acidic residues" evidence="5">
    <location>
        <begin position="278"/>
        <end position="291"/>
    </location>
</feature>
<evidence type="ECO:0000313" key="8">
    <source>
        <dbReference type="EMBL" id="CAI5445938.1"/>
    </source>
</evidence>
<feature type="compositionally biased region" description="Polar residues" evidence="5">
    <location>
        <begin position="624"/>
        <end position="639"/>
    </location>
</feature>
<dbReference type="InterPro" id="IPR045255">
    <property type="entry name" value="RanBP1-like"/>
</dbReference>
<dbReference type="Proteomes" id="UP001152747">
    <property type="component" value="Unassembled WGS sequence"/>
</dbReference>
<dbReference type="SMART" id="SM00160">
    <property type="entry name" value="RanBD"/>
    <property type="match status" value="2"/>
</dbReference>
<keyword evidence="1" id="KW-0479">Metal-binding</keyword>
<feature type="domain" description="RanBP2-type" evidence="7">
    <location>
        <begin position="476"/>
        <end position="505"/>
    </location>
</feature>
<feature type="region of interest" description="Disordered" evidence="5">
    <location>
        <begin position="258"/>
        <end position="293"/>
    </location>
</feature>
<dbReference type="PANTHER" id="PTHR23138:SF179">
    <property type="entry name" value="NUCLEAR PORE COMPLEX PROTEIN"/>
    <property type="match status" value="1"/>
</dbReference>
<reference evidence="8" key="1">
    <citation type="submission" date="2022-11" db="EMBL/GenBank/DDBJ databases">
        <authorList>
            <person name="Kikuchi T."/>
        </authorList>
    </citation>
    <scope>NUCLEOTIDE SEQUENCE</scope>
    <source>
        <strain evidence="8">PS1010</strain>
    </source>
</reference>
<name>A0A9P1IJB2_9PELO</name>
<organism evidence="8 9">
    <name type="scientific">Caenorhabditis angaria</name>
    <dbReference type="NCBI Taxonomy" id="860376"/>
    <lineage>
        <taxon>Eukaryota</taxon>
        <taxon>Metazoa</taxon>
        <taxon>Ecdysozoa</taxon>
        <taxon>Nematoda</taxon>
        <taxon>Chromadorea</taxon>
        <taxon>Rhabditida</taxon>
        <taxon>Rhabditina</taxon>
        <taxon>Rhabditomorpha</taxon>
        <taxon>Rhabditoidea</taxon>
        <taxon>Rhabditidae</taxon>
        <taxon>Peloderinae</taxon>
        <taxon>Caenorhabditis</taxon>
    </lineage>
</organism>
<evidence type="ECO:0000313" key="9">
    <source>
        <dbReference type="Proteomes" id="UP001152747"/>
    </source>
</evidence>
<evidence type="ECO:0000259" key="7">
    <source>
        <dbReference type="PROSITE" id="PS50199"/>
    </source>
</evidence>
<feature type="region of interest" description="Disordered" evidence="5">
    <location>
        <begin position="577"/>
        <end position="614"/>
    </location>
</feature>
<dbReference type="Gene3D" id="4.10.1060.10">
    <property type="entry name" value="Zinc finger, RanBP2-type"/>
    <property type="match status" value="1"/>
</dbReference>
<feature type="compositionally biased region" description="Acidic residues" evidence="5">
    <location>
        <begin position="767"/>
        <end position="786"/>
    </location>
</feature>
<keyword evidence="3" id="KW-0862">Zinc</keyword>
<dbReference type="GO" id="GO:0005643">
    <property type="term" value="C:nuclear pore"/>
    <property type="evidence" value="ECO:0007669"/>
    <property type="project" value="TreeGrafter"/>
</dbReference>
<keyword evidence="9" id="KW-1185">Reference proteome</keyword>
<sequence>MSDPNSNLGRVIANVVDIQQSIIVHCDNLSKAIDGLKLEHQSSIAALREDLRRTDDRSQKQVDEINVAHNKEVERLLNIIQTLLSKEATSVAVPPPAIVAHPTQQQAMLAQQQFYQQQNALQASLMMQNQHHMMQRQMQEEHARIAAQMQAQGSTVGTPILLPQAKPSITTGVVPQVPKINPPVVAQVPPPVVSIPATKEVVLPPVVIKPPVVEEKPKTVVIPPAVTPVASTIKPFAPAATNATPTFSFGGSSNIFGKKPEVPAATTTTPSKSTAGKEDDEEGDVEEYEPEGDFKPVIPLPELVDVKTGEEEESVVFNNRAKLYIYANETSEWKERGTGELKVLLNKESKKYRVVMRRDQVLKVCANFPIIGSMTIQKMASNDKAYTWFCEDFAEDKPEHVKLSARFASVEIALEFKNLFEKAVNEHKSTPQKAKTIDSEIKAAVVKKEEVKEEPKDVVIPSNKENVGFGDKFKPAAGSWECTECYVRNNAGTDICSCCGSGKDGKPADKAATIFSKPSILQQPAGPPKFSFGMSAAAAAKEPLAQSQSPQFGGALNGSANNTAMFGGAGTPKASLFGGGTGSTTSASTTPSFSFGKSTPAEAAPASSTTNSTPKFSFMKAAEQASTNSPSTGGSSLFGNSVKPAEAAKTTPSFSFGKQAEAPKEAVSFSFGKQAEAPKETPKFSFGKQPEPVSFVKASNSAESPSTASATTTSTPKSIFGAFASGESFSSFAAKQNSNIFEGETAKKAQEEFKSQKKSTAPTVNAEENDEENENDDTVANEEEPDVEFTPVIPLPDLIEVKTGEEGEEILFKARSKLYKFYKDLGENKERGVGDCKILYNKDTNTYRFVMRREQVHKICANFRIEQGIQLSSKGGMPNVLTFVCNDFSEDDNGEMSVFILKFKEEKIANEFKKVFTDAQSKIASA</sequence>
<dbReference type="PROSITE" id="PS50196">
    <property type="entry name" value="RANBD1"/>
    <property type="match status" value="2"/>
</dbReference>
<dbReference type="InterPro" id="IPR000156">
    <property type="entry name" value="Ran_bind_dom"/>
</dbReference>
<dbReference type="InterPro" id="IPR001876">
    <property type="entry name" value="Znf_RanBP2"/>
</dbReference>
<proteinExistence type="predicted"/>
<feature type="compositionally biased region" description="Low complexity" evidence="5">
    <location>
        <begin position="698"/>
        <end position="716"/>
    </location>
</feature>
<feature type="domain" description="RanBD1" evidence="6">
    <location>
        <begin position="293"/>
        <end position="429"/>
    </location>
</feature>
<dbReference type="GO" id="GO:0005737">
    <property type="term" value="C:cytoplasm"/>
    <property type="evidence" value="ECO:0007669"/>
    <property type="project" value="TreeGrafter"/>
</dbReference>
<dbReference type="FunFam" id="2.30.29.30:FF:000018">
    <property type="entry name" value="E3 SUMO-protein ligase RanBP2"/>
    <property type="match status" value="1"/>
</dbReference>
<feature type="region of interest" description="Disordered" evidence="5">
    <location>
        <begin position="621"/>
        <end position="640"/>
    </location>
</feature>
<dbReference type="PROSITE" id="PS50199">
    <property type="entry name" value="ZF_RANBP2_2"/>
    <property type="match status" value="1"/>
</dbReference>
<dbReference type="SMART" id="SM00547">
    <property type="entry name" value="ZnF_RBZ"/>
    <property type="match status" value="1"/>
</dbReference>
<dbReference type="PANTHER" id="PTHR23138">
    <property type="entry name" value="RAN BINDING PROTEIN"/>
    <property type="match status" value="1"/>
</dbReference>
<evidence type="ECO:0000256" key="3">
    <source>
        <dbReference type="ARBA" id="ARBA00022833"/>
    </source>
</evidence>
<evidence type="ECO:0000256" key="5">
    <source>
        <dbReference type="SAM" id="MobiDB-lite"/>
    </source>
</evidence>
<keyword evidence="2 4" id="KW-0863">Zinc-finger</keyword>
<dbReference type="GO" id="GO:0005096">
    <property type="term" value="F:GTPase activator activity"/>
    <property type="evidence" value="ECO:0007669"/>
    <property type="project" value="TreeGrafter"/>
</dbReference>
<accession>A0A9P1IJB2</accession>
<evidence type="ECO:0000256" key="1">
    <source>
        <dbReference type="ARBA" id="ARBA00022723"/>
    </source>
</evidence>
<feature type="compositionally biased region" description="Low complexity" evidence="5">
    <location>
        <begin position="583"/>
        <end position="614"/>
    </location>
</feature>
<dbReference type="GO" id="GO:0008270">
    <property type="term" value="F:zinc ion binding"/>
    <property type="evidence" value="ECO:0007669"/>
    <property type="project" value="UniProtKB-KW"/>
</dbReference>
<evidence type="ECO:0000256" key="2">
    <source>
        <dbReference type="ARBA" id="ARBA00022771"/>
    </source>
</evidence>
<protein>
    <submittedName>
        <fullName evidence="8">Uncharacterized protein</fullName>
    </submittedName>
</protein>
<dbReference type="InterPro" id="IPR011993">
    <property type="entry name" value="PH-like_dom_sf"/>
</dbReference>
<dbReference type="AlphaFoldDB" id="A0A9P1IJB2"/>